<gene>
    <name evidence="2" type="ORF">TCNE_LOCUS18642</name>
</gene>
<sequence length="220" mass="25246">MPRSQFVEKLRQFKSSGEDLPRQISAAFKPVADLFNAYSAQLDNLQKRLMEPLEYLETSLKIRQIRAALQDFINMFSQADVVREVLAKAKQLSRDYKMPEVERKLHEIEGNRQQYEAKAVQLYNKAKDILLDKLAVNALADLTAHIVEHMTGETFDDIELEKRWHDRLGPGEFEAEVTVPHGANSLREIIEDLHPSRFIALKSALAEKAQFLATHPDVCF</sequence>
<name>A0A183VD22_TOXCA</name>
<evidence type="ECO:0000313" key="3">
    <source>
        <dbReference type="Proteomes" id="UP000050794"/>
    </source>
</evidence>
<dbReference type="WBParaSite" id="TCNE_0001864601-mRNA-1">
    <property type="protein sequence ID" value="TCNE_0001864601-mRNA-1"/>
    <property type="gene ID" value="TCNE_0001864601"/>
</dbReference>
<accession>A0A183VD22</accession>
<dbReference type="AlphaFoldDB" id="A0A183VD22"/>
<evidence type="ECO:0000256" key="1">
    <source>
        <dbReference type="SAM" id="Coils"/>
    </source>
</evidence>
<keyword evidence="1" id="KW-0175">Coiled coil</keyword>
<dbReference type="EMBL" id="UYWY01025771">
    <property type="protein sequence ID" value="VDM49963.1"/>
    <property type="molecule type" value="Genomic_DNA"/>
</dbReference>
<evidence type="ECO:0000313" key="2">
    <source>
        <dbReference type="EMBL" id="VDM49963.1"/>
    </source>
</evidence>
<protein>
    <submittedName>
        <fullName evidence="4">BAR domain-containing protein</fullName>
    </submittedName>
</protein>
<dbReference type="Proteomes" id="UP000050794">
    <property type="component" value="Unassembled WGS sequence"/>
</dbReference>
<proteinExistence type="predicted"/>
<evidence type="ECO:0000313" key="4">
    <source>
        <dbReference type="WBParaSite" id="TCNE_0001864601-mRNA-1"/>
    </source>
</evidence>
<reference evidence="4" key="1">
    <citation type="submission" date="2016-06" db="UniProtKB">
        <authorList>
            <consortium name="WormBaseParasite"/>
        </authorList>
    </citation>
    <scope>IDENTIFICATION</scope>
</reference>
<keyword evidence="3" id="KW-1185">Reference proteome</keyword>
<feature type="coiled-coil region" evidence="1">
    <location>
        <begin position="98"/>
        <end position="125"/>
    </location>
</feature>
<reference evidence="2 3" key="2">
    <citation type="submission" date="2018-11" db="EMBL/GenBank/DDBJ databases">
        <authorList>
            <consortium name="Pathogen Informatics"/>
        </authorList>
    </citation>
    <scope>NUCLEOTIDE SEQUENCE [LARGE SCALE GENOMIC DNA]</scope>
</reference>
<organism evidence="3 4">
    <name type="scientific">Toxocara canis</name>
    <name type="common">Canine roundworm</name>
    <dbReference type="NCBI Taxonomy" id="6265"/>
    <lineage>
        <taxon>Eukaryota</taxon>
        <taxon>Metazoa</taxon>
        <taxon>Ecdysozoa</taxon>
        <taxon>Nematoda</taxon>
        <taxon>Chromadorea</taxon>
        <taxon>Rhabditida</taxon>
        <taxon>Spirurina</taxon>
        <taxon>Ascaridomorpha</taxon>
        <taxon>Ascaridoidea</taxon>
        <taxon>Toxocaridae</taxon>
        <taxon>Toxocara</taxon>
    </lineage>
</organism>